<dbReference type="EMBL" id="JBEPSH010000003">
    <property type="protein sequence ID" value="MET4576746.1"/>
    <property type="molecule type" value="Genomic_DNA"/>
</dbReference>
<reference evidence="1 2" key="1">
    <citation type="submission" date="2024-06" db="EMBL/GenBank/DDBJ databases">
        <title>Sorghum-associated microbial communities from plants grown in Nebraska, USA.</title>
        <authorList>
            <person name="Schachtman D."/>
        </authorList>
    </citation>
    <scope>NUCLEOTIDE SEQUENCE [LARGE SCALE GENOMIC DNA]</scope>
    <source>
        <strain evidence="1 2">2709</strain>
    </source>
</reference>
<proteinExistence type="predicted"/>
<sequence>MILLLQDQGALPESDLFLLMHENAVRQSVHSHALGTIASAAAGLLGAPTRWM</sequence>
<evidence type="ECO:0008006" key="3">
    <source>
        <dbReference type="Google" id="ProtNLM"/>
    </source>
</evidence>
<dbReference type="RefSeq" id="WP_354442809.1">
    <property type="nucleotide sequence ID" value="NZ_JBEPSH010000003.1"/>
</dbReference>
<organism evidence="1 2">
    <name type="scientific">Ottowia thiooxydans</name>
    <dbReference type="NCBI Taxonomy" id="219182"/>
    <lineage>
        <taxon>Bacteria</taxon>
        <taxon>Pseudomonadati</taxon>
        <taxon>Pseudomonadota</taxon>
        <taxon>Betaproteobacteria</taxon>
        <taxon>Burkholderiales</taxon>
        <taxon>Comamonadaceae</taxon>
        <taxon>Ottowia</taxon>
    </lineage>
</organism>
<keyword evidence="2" id="KW-1185">Reference proteome</keyword>
<protein>
    <recommendedName>
        <fullName evidence="3">Citrate synthase (unknown stereospecificity)</fullName>
    </recommendedName>
</protein>
<name>A0ABV2Q6T7_9BURK</name>
<evidence type="ECO:0000313" key="2">
    <source>
        <dbReference type="Proteomes" id="UP001549320"/>
    </source>
</evidence>
<dbReference type="Proteomes" id="UP001549320">
    <property type="component" value="Unassembled WGS sequence"/>
</dbReference>
<evidence type="ECO:0000313" key="1">
    <source>
        <dbReference type="EMBL" id="MET4576746.1"/>
    </source>
</evidence>
<comment type="caution">
    <text evidence="1">The sequence shown here is derived from an EMBL/GenBank/DDBJ whole genome shotgun (WGS) entry which is preliminary data.</text>
</comment>
<gene>
    <name evidence="1" type="ORF">ABIE13_001855</name>
</gene>
<accession>A0ABV2Q6T7</accession>